<dbReference type="OrthoDB" id="2124888at2759"/>
<evidence type="ECO:0000256" key="1">
    <source>
        <dbReference type="SAM" id="Phobius"/>
    </source>
</evidence>
<dbReference type="Pfam" id="PF06127">
    <property type="entry name" value="Mpo1-like"/>
    <property type="match status" value="1"/>
</dbReference>
<keyword evidence="3" id="KW-1185">Reference proteome</keyword>
<dbReference type="GO" id="GO:0005783">
    <property type="term" value="C:endoplasmic reticulum"/>
    <property type="evidence" value="ECO:0007669"/>
    <property type="project" value="TreeGrafter"/>
</dbReference>
<dbReference type="GO" id="GO:0046521">
    <property type="term" value="P:sphingoid catabolic process"/>
    <property type="evidence" value="ECO:0007669"/>
    <property type="project" value="TreeGrafter"/>
</dbReference>
<dbReference type="InterPro" id="IPR009305">
    <property type="entry name" value="Mpo1-like"/>
</dbReference>
<keyword evidence="1" id="KW-0812">Transmembrane</keyword>
<dbReference type="GO" id="GO:0016020">
    <property type="term" value="C:membrane"/>
    <property type="evidence" value="ECO:0007669"/>
    <property type="project" value="GOC"/>
</dbReference>
<dbReference type="AlphaFoldDB" id="A0A1E4THV6"/>
<feature type="transmembrane region" description="Helical" evidence="1">
    <location>
        <begin position="172"/>
        <end position="192"/>
    </location>
</feature>
<accession>A0A1E4THV6</accession>
<feature type="transmembrane region" description="Helical" evidence="1">
    <location>
        <begin position="93"/>
        <end position="121"/>
    </location>
</feature>
<evidence type="ECO:0008006" key="4">
    <source>
        <dbReference type="Google" id="ProtNLM"/>
    </source>
</evidence>
<feature type="transmembrane region" description="Helical" evidence="1">
    <location>
        <begin position="21"/>
        <end position="41"/>
    </location>
</feature>
<protein>
    <recommendedName>
        <fullName evidence="4">DUF962 domain-containing protein</fullName>
    </recommendedName>
</protein>
<organism evidence="2 3">
    <name type="scientific">Tortispora caseinolytica NRRL Y-17796</name>
    <dbReference type="NCBI Taxonomy" id="767744"/>
    <lineage>
        <taxon>Eukaryota</taxon>
        <taxon>Fungi</taxon>
        <taxon>Dikarya</taxon>
        <taxon>Ascomycota</taxon>
        <taxon>Saccharomycotina</taxon>
        <taxon>Trigonopsidomycetes</taxon>
        <taxon>Trigonopsidales</taxon>
        <taxon>Trigonopsidaceae</taxon>
        <taxon>Tortispora</taxon>
    </lineage>
</organism>
<reference evidence="3" key="1">
    <citation type="submission" date="2016-02" db="EMBL/GenBank/DDBJ databases">
        <title>Comparative genomics of biotechnologically important yeasts.</title>
        <authorList>
            <consortium name="DOE Joint Genome Institute"/>
            <person name="Riley R."/>
            <person name="Haridas S."/>
            <person name="Wolfe K.H."/>
            <person name="Lopes M.R."/>
            <person name="Hittinger C.T."/>
            <person name="Goker M."/>
            <person name="Salamov A."/>
            <person name="Wisecaver J."/>
            <person name="Long T.M."/>
            <person name="Aerts A.L."/>
            <person name="Barry K."/>
            <person name="Choi C."/>
            <person name="Clum A."/>
            <person name="Coughlan A.Y."/>
            <person name="Deshpande S."/>
            <person name="Douglass A.P."/>
            <person name="Hanson S.J."/>
            <person name="Klenk H.-P."/>
            <person name="Labutti K."/>
            <person name="Lapidus A."/>
            <person name="Lindquist E."/>
            <person name="Lipzen A."/>
            <person name="Meier-Kolthoff J.P."/>
            <person name="Ohm R.A."/>
            <person name="Otillar R.P."/>
            <person name="Pangilinan J."/>
            <person name="Peng Y."/>
            <person name="Rokas A."/>
            <person name="Rosa C.A."/>
            <person name="Scheuner C."/>
            <person name="Sibirny A.A."/>
            <person name="Slot J.C."/>
            <person name="Stielow J.B."/>
            <person name="Sun H."/>
            <person name="Kurtzman C.P."/>
            <person name="Blackwell M."/>
            <person name="Jeffries T.W."/>
            <person name="Grigoriev I.V."/>
        </authorList>
    </citation>
    <scope>NUCLEOTIDE SEQUENCE [LARGE SCALE GENOMIC DNA]</scope>
    <source>
        <strain evidence="3">NRRL Y-17796</strain>
    </source>
</reference>
<sequence>MGAFNIEDQLTFYGSYHNNKVNVLIHIICVPMILASSILMLSNFVLTDFVPQSSIGACIAVVGERVPGFVDRSIIVNVAQALLTFLTSPFANAGFLVAVIYSTFYCALDFMVGLMSSLALIQASVKSVELLAWDSRTATKYALIVHIACWIAQFIGHGVFEGRSPALFDSLLQSLTLAPFFVVYEILFSLGYRRDLHKRVMNRVGKNILQFRKAHPKRRKE</sequence>
<dbReference type="PANTHER" id="PTHR28026">
    <property type="entry name" value="DUF962 DOMAIN PROTEIN (AFU_ORTHOLOGUE AFUA_8G05310)"/>
    <property type="match status" value="1"/>
</dbReference>
<dbReference type="PANTHER" id="PTHR28026:SF9">
    <property type="entry name" value="2-HYDROXY-PALMITIC ACID DIOXYGENASE MPO1"/>
    <property type="match status" value="1"/>
</dbReference>
<dbReference type="EMBL" id="KV453842">
    <property type="protein sequence ID" value="ODV91323.1"/>
    <property type="molecule type" value="Genomic_DNA"/>
</dbReference>
<gene>
    <name evidence="2" type="ORF">CANCADRAFT_3031</name>
</gene>
<name>A0A1E4THV6_9ASCO</name>
<dbReference type="Proteomes" id="UP000095023">
    <property type="component" value="Unassembled WGS sequence"/>
</dbReference>
<keyword evidence="1" id="KW-1133">Transmembrane helix</keyword>
<feature type="transmembrane region" description="Helical" evidence="1">
    <location>
        <begin position="141"/>
        <end position="160"/>
    </location>
</feature>
<evidence type="ECO:0000313" key="2">
    <source>
        <dbReference type="EMBL" id="ODV91323.1"/>
    </source>
</evidence>
<keyword evidence="1" id="KW-0472">Membrane</keyword>
<evidence type="ECO:0000313" key="3">
    <source>
        <dbReference type="Proteomes" id="UP000095023"/>
    </source>
</evidence>
<proteinExistence type="predicted"/>